<keyword evidence="1" id="KW-0812">Transmembrane</keyword>
<dbReference type="RefSeq" id="WP_336499387.1">
    <property type="nucleotide sequence ID" value="NZ_JBAWSY010000029.1"/>
</dbReference>
<accession>A0ABU8FA09</accession>
<keyword evidence="1" id="KW-0472">Membrane</keyword>
<name>A0ABU8FA09_9BACI</name>
<evidence type="ECO:0000313" key="2">
    <source>
        <dbReference type="EMBL" id="MEI4771838.1"/>
    </source>
</evidence>
<evidence type="ECO:0000256" key="1">
    <source>
        <dbReference type="SAM" id="Phobius"/>
    </source>
</evidence>
<dbReference type="EMBL" id="JBAWSY010000029">
    <property type="protein sequence ID" value="MEI4771838.1"/>
    <property type="molecule type" value="Genomic_DNA"/>
</dbReference>
<proteinExistence type="predicted"/>
<dbReference type="Proteomes" id="UP001364890">
    <property type="component" value="Unassembled WGS sequence"/>
</dbReference>
<keyword evidence="3" id="KW-1185">Reference proteome</keyword>
<feature type="transmembrane region" description="Helical" evidence="1">
    <location>
        <begin position="47"/>
        <end position="67"/>
    </location>
</feature>
<dbReference type="Gene3D" id="2.60.40.3830">
    <property type="match status" value="1"/>
</dbReference>
<sequence>MEEYKILEEKLKSLPKYTLETDNKKKILYSLKSKSATQKYTAPLKPIMSFLSIAIILLFLFFTSSLFNNFNAQQGAIFTIPDRNQQVVGVKGKIGVLVFNEQFVAEDSRRGAKLMLYFWGDANKLVGKNYRVEAVDLKGENIELTKGILSSGLNSEDAHALTSFVPFPTEGEWQLSFYVEDDLFEAFTINVLPPFPKTKHYTLLYSPKEIPVGKLAELNIESTIGKKETIEVKLIDEKGIVKETSTFKLDSSAIDAKTNQTIYHYSGEITWVEHGKWRLLIDGEETGLFEN</sequence>
<comment type="caution">
    <text evidence="2">The sequence shown here is derived from an EMBL/GenBank/DDBJ whole genome shotgun (WGS) entry which is preliminary data.</text>
</comment>
<reference evidence="2 3" key="1">
    <citation type="submission" date="2024-01" db="EMBL/GenBank/DDBJ databases">
        <title>Seven novel Bacillus-like species.</title>
        <authorList>
            <person name="Liu G."/>
        </authorList>
    </citation>
    <scope>NUCLEOTIDE SEQUENCE [LARGE SCALE GENOMIC DNA]</scope>
    <source>
        <strain evidence="2 3">FJAT-51614</strain>
    </source>
</reference>
<organism evidence="2 3">
    <name type="scientific">Psychrobacillus mangrovi</name>
    <dbReference type="NCBI Taxonomy" id="3117745"/>
    <lineage>
        <taxon>Bacteria</taxon>
        <taxon>Bacillati</taxon>
        <taxon>Bacillota</taxon>
        <taxon>Bacilli</taxon>
        <taxon>Bacillales</taxon>
        <taxon>Bacillaceae</taxon>
        <taxon>Psychrobacillus</taxon>
    </lineage>
</organism>
<keyword evidence="1" id="KW-1133">Transmembrane helix</keyword>
<evidence type="ECO:0008006" key="4">
    <source>
        <dbReference type="Google" id="ProtNLM"/>
    </source>
</evidence>
<protein>
    <recommendedName>
        <fullName evidence="4">DUF4871 domain-containing protein</fullName>
    </recommendedName>
</protein>
<gene>
    <name evidence="2" type="ORF">WAX74_19740</name>
</gene>
<evidence type="ECO:0000313" key="3">
    <source>
        <dbReference type="Proteomes" id="UP001364890"/>
    </source>
</evidence>